<organism evidence="1 2">
    <name type="scientific">Entomophthora muscae</name>
    <dbReference type="NCBI Taxonomy" id="34485"/>
    <lineage>
        <taxon>Eukaryota</taxon>
        <taxon>Fungi</taxon>
        <taxon>Fungi incertae sedis</taxon>
        <taxon>Zoopagomycota</taxon>
        <taxon>Entomophthoromycotina</taxon>
        <taxon>Entomophthoromycetes</taxon>
        <taxon>Entomophthorales</taxon>
        <taxon>Entomophthoraceae</taxon>
        <taxon>Entomophthora</taxon>
    </lineage>
</organism>
<proteinExistence type="predicted"/>
<protein>
    <submittedName>
        <fullName evidence="1">Uncharacterized protein</fullName>
    </submittedName>
</protein>
<evidence type="ECO:0000313" key="1">
    <source>
        <dbReference type="EMBL" id="KAJ9056705.1"/>
    </source>
</evidence>
<sequence length="194" mass="22257">MAMSSYPSNSISRHTLARFLEKSVNRHSCFPMSPGTHNFYYQLITITAAPTNTLVLSMMYMTKLRALNAPLLCERPGNLIFTSCLLLAFDFLDDTPYDTTAWSFLSNYSTKDINSVVRSIMRVFDYHLTVTPSAFHKYKTFMLKYISPPNSSIDPLTPSHYLHFPRLTPPYVKRLPNSGLWTNLLPLKKYITNP</sequence>
<dbReference type="EMBL" id="QTSX02005885">
    <property type="protein sequence ID" value="KAJ9056705.1"/>
    <property type="molecule type" value="Genomic_DNA"/>
</dbReference>
<comment type="caution">
    <text evidence="1">The sequence shown here is derived from an EMBL/GenBank/DDBJ whole genome shotgun (WGS) entry which is preliminary data.</text>
</comment>
<keyword evidence="2" id="KW-1185">Reference proteome</keyword>
<evidence type="ECO:0000313" key="2">
    <source>
        <dbReference type="Proteomes" id="UP001165960"/>
    </source>
</evidence>
<name>A0ACC2S325_9FUNG</name>
<dbReference type="Proteomes" id="UP001165960">
    <property type="component" value="Unassembled WGS sequence"/>
</dbReference>
<reference evidence="1" key="1">
    <citation type="submission" date="2022-04" db="EMBL/GenBank/DDBJ databases">
        <title>Genome of the entomopathogenic fungus Entomophthora muscae.</title>
        <authorList>
            <person name="Elya C."/>
            <person name="Lovett B.R."/>
            <person name="Lee E."/>
            <person name="Macias A.M."/>
            <person name="Hajek A.E."/>
            <person name="De Bivort B.L."/>
            <person name="Kasson M.T."/>
            <person name="De Fine Licht H.H."/>
            <person name="Stajich J.E."/>
        </authorList>
    </citation>
    <scope>NUCLEOTIDE SEQUENCE</scope>
    <source>
        <strain evidence="1">Berkeley</strain>
    </source>
</reference>
<gene>
    <name evidence="1" type="ORF">DSO57_1030204</name>
</gene>
<accession>A0ACC2S325</accession>